<comment type="caution">
    <text evidence="9">The sequence shown here is derived from an EMBL/GenBank/DDBJ whole genome shotgun (WGS) entry which is preliminary data.</text>
</comment>
<sequence>MAVIKKKNTDVSKEEEIYMETQWQLMWRKFRKHKLAMLGGIILILLYTVGIFSEFFATQDIAKRSTTAISMAPTQIHFVDAEGNFSIQPFVYGLKQEEDPVTWKKYYVEDTTVKHKLRFFYKGDSYKLLGFIPGDIHFFGTPEPDVYFPFGTDASGRDLYSRVLSALRISLSTGLVGVFFTFVLGCLFGGISGFYGGVTDTIIQRVIEFLMSMPSIPLWMALAAAFPTTWSSLKIYFAITIILSLIGWTTLARVVRGKLLELRNEDFVTAARVSGATDGYIIVKHLLPSFSSYLIVNVTLAIPSMILAETSLSFLGIGLTPPIVSLGVLLQDAQSINTVSMYPWMMIPGIFVVISVLAFNFVGDGLRDAADPYK</sequence>
<evidence type="ECO:0000313" key="14">
    <source>
        <dbReference type="Proteomes" id="UP000095003"/>
    </source>
</evidence>
<feature type="transmembrane region" description="Helical" evidence="5">
    <location>
        <begin position="342"/>
        <end position="362"/>
    </location>
</feature>
<dbReference type="PANTHER" id="PTHR43839:SF3">
    <property type="entry name" value="OLIGOPEPTIDE ABC TRANSPORTER, PERMEASE PROTEIN"/>
    <property type="match status" value="1"/>
</dbReference>
<dbReference type="SUPFAM" id="SSF161098">
    <property type="entry name" value="MetI-like"/>
    <property type="match status" value="1"/>
</dbReference>
<comment type="subcellular location">
    <subcellularLocation>
        <location evidence="5">Cell membrane</location>
        <topology evidence="5">Multi-pass membrane protein</topology>
    </subcellularLocation>
    <subcellularLocation>
        <location evidence="1">Membrane</location>
        <topology evidence="1">Multi-pass membrane protein</topology>
    </subcellularLocation>
</comment>
<feature type="transmembrane region" description="Helical" evidence="5">
    <location>
        <begin position="286"/>
        <end position="306"/>
    </location>
</feature>
<dbReference type="Proteomes" id="UP000094869">
    <property type="component" value="Unassembled WGS sequence"/>
</dbReference>
<evidence type="ECO:0000256" key="4">
    <source>
        <dbReference type="ARBA" id="ARBA00023136"/>
    </source>
</evidence>
<dbReference type="GeneID" id="93303238"/>
<dbReference type="EMBL" id="MCGI01000003">
    <property type="protein sequence ID" value="ODM10621.1"/>
    <property type="molecule type" value="Genomic_DNA"/>
</dbReference>
<accession>A0A1E3UFX6</accession>
<dbReference type="Proteomes" id="UP000095003">
    <property type="component" value="Unassembled WGS sequence"/>
</dbReference>
<feature type="transmembrane region" description="Helical" evidence="5">
    <location>
        <begin position="235"/>
        <end position="255"/>
    </location>
</feature>
<protein>
    <submittedName>
        <fullName evidence="7">Oligopeptide transport system permease protein OppC</fullName>
    </submittedName>
    <submittedName>
        <fullName evidence="9">Peptide ABC transporter permease</fullName>
    </submittedName>
</protein>
<dbReference type="PANTHER" id="PTHR43839">
    <property type="entry name" value="OPPC IN A BINDING PROTEIN-DEPENDENT TRANSPORT SYSTEM"/>
    <property type="match status" value="1"/>
</dbReference>
<dbReference type="RefSeq" id="WP_069151192.1">
    <property type="nucleotide sequence ID" value="NZ_BAABXS010000001.1"/>
</dbReference>
<feature type="transmembrane region" description="Helical" evidence="5">
    <location>
        <begin position="207"/>
        <end position="229"/>
    </location>
</feature>
<evidence type="ECO:0000313" key="13">
    <source>
        <dbReference type="Proteomes" id="UP000094869"/>
    </source>
</evidence>
<feature type="domain" description="ABC transmembrane type-1" evidence="6">
    <location>
        <begin position="167"/>
        <end position="363"/>
    </location>
</feature>
<dbReference type="Pfam" id="PF12911">
    <property type="entry name" value="OppC_N"/>
    <property type="match status" value="1"/>
</dbReference>
<keyword evidence="4 5" id="KW-0472">Membrane</keyword>
<evidence type="ECO:0000256" key="5">
    <source>
        <dbReference type="RuleBase" id="RU363032"/>
    </source>
</evidence>
<reference evidence="11 14" key="1">
    <citation type="submission" date="2016-07" db="EMBL/GenBank/DDBJ databases">
        <title>Characterization of isolates of Eisenbergiella tayi derived from blood cultures, using whole genome sequencing.</title>
        <authorList>
            <person name="Burdz T."/>
            <person name="Wiebe D."/>
            <person name="Huynh C."/>
            <person name="Bernard K."/>
        </authorList>
    </citation>
    <scope>NUCLEOTIDE SEQUENCE [LARGE SCALE GENOMIC DNA]</scope>
    <source>
        <strain evidence="7 11">NML 110608</strain>
        <strain evidence="8 14">NML 120489</strain>
    </source>
</reference>
<dbReference type="CDD" id="cd06261">
    <property type="entry name" value="TM_PBP2"/>
    <property type="match status" value="1"/>
</dbReference>
<gene>
    <name evidence="7" type="primary">oppC_1</name>
    <name evidence="8" type="synonym">oppC_2</name>
    <name evidence="8" type="ORF">BEH84_03050</name>
    <name evidence="9" type="ORF">BEI59_21920</name>
    <name evidence="7" type="ORF">BEI61_00612</name>
    <name evidence="10" type="ORF">BEI63_06470</name>
</gene>
<evidence type="ECO:0000313" key="8">
    <source>
        <dbReference type="EMBL" id="ODM10621.1"/>
    </source>
</evidence>
<comment type="similarity">
    <text evidence="5">Belongs to the binding-protein-dependent transport system permease family.</text>
</comment>
<dbReference type="EMBL" id="MEHD01000014">
    <property type="protein sequence ID" value="ODR59794.1"/>
    <property type="molecule type" value="Genomic_DNA"/>
</dbReference>
<keyword evidence="13" id="KW-1185">Reference proteome</keyword>
<organism evidence="9 12">
    <name type="scientific">Eisenbergiella tayi</name>
    <dbReference type="NCBI Taxonomy" id="1432052"/>
    <lineage>
        <taxon>Bacteria</taxon>
        <taxon>Bacillati</taxon>
        <taxon>Bacillota</taxon>
        <taxon>Clostridia</taxon>
        <taxon>Lachnospirales</taxon>
        <taxon>Lachnospiraceae</taxon>
        <taxon>Eisenbergiella</taxon>
    </lineage>
</organism>
<keyword evidence="5" id="KW-0813">Transport</keyword>
<dbReference type="EMBL" id="MEHA01000018">
    <property type="protein sequence ID" value="ODR48022.1"/>
    <property type="molecule type" value="Genomic_DNA"/>
</dbReference>
<dbReference type="OrthoDB" id="9797852at2"/>
<evidence type="ECO:0000313" key="7">
    <source>
        <dbReference type="EMBL" id="ODM08983.1"/>
    </source>
</evidence>
<dbReference type="AlphaFoldDB" id="A0A1E3UFX6"/>
<dbReference type="Proteomes" id="UP000094067">
    <property type="component" value="Unassembled WGS sequence"/>
</dbReference>
<evidence type="ECO:0000256" key="1">
    <source>
        <dbReference type="ARBA" id="ARBA00004141"/>
    </source>
</evidence>
<evidence type="ECO:0000256" key="2">
    <source>
        <dbReference type="ARBA" id="ARBA00022692"/>
    </source>
</evidence>
<feature type="transmembrane region" description="Helical" evidence="5">
    <location>
        <begin position="169"/>
        <end position="195"/>
    </location>
</feature>
<proteinExistence type="inferred from homology"/>
<reference evidence="9 12" key="3">
    <citation type="submission" date="2016-08" db="EMBL/GenBank/DDBJ databases">
        <authorList>
            <person name="Seilhamer J.J."/>
        </authorList>
    </citation>
    <scope>NUCLEOTIDE SEQUENCE [LARGE SCALE GENOMIC DNA]</scope>
    <source>
        <strain evidence="9 12">NML150140-1</strain>
    </source>
</reference>
<name>A0A1E3UFX6_9FIRM</name>
<dbReference type="InterPro" id="IPR025966">
    <property type="entry name" value="OppC_N"/>
</dbReference>
<evidence type="ECO:0000313" key="9">
    <source>
        <dbReference type="EMBL" id="ODR48022.1"/>
    </source>
</evidence>
<dbReference type="GO" id="GO:0005886">
    <property type="term" value="C:plasma membrane"/>
    <property type="evidence" value="ECO:0007669"/>
    <property type="project" value="UniProtKB-SubCell"/>
</dbReference>
<dbReference type="InterPro" id="IPR035906">
    <property type="entry name" value="MetI-like_sf"/>
</dbReference>
<evidence type="ECO:0000313" key="11">
    <source>
        <dbReference type="Proteomes" id="UP000094067"/>
    </source>
</evidence>
<dbReference type="Proteomes" id="UP000094271">
    <property type="component" value="Unassembled WGS sequence"/>
</dbReference>
<dbReference type="Gene3D" id="1.10.3720.10">
    <property type="entry name" value="MetI-like"/>
    <property type="match status" value="1"/>
</dbReference>
<dbReference type="InterPro" id="IPR000515">
    <property type="entry name" value="MetI-like"/>
</dbReference>
<evidence type="ECO:0000313" key="12">
    <source>
        <dbReference type="Proteomes" id="UP000094271"/>
    </source>
</evidence>
<evidence type="ECO:0000256" key="3">
    <source>
        <dbReference type="ARBA" id="ARBA00022989"/>
    </source>
</evidence>
<keyword evidence="2 5" id="KW-0812">Transmembrane</keyword>
<dbReference type="Pfam" id="PF00528">
    <property type="entry name" value="BPD_transp_1"/>
    <property type="match status" value="1"/>
</dbReference>
<dbReference type="EMBL" id="MCGH01000001">
    <property type="protein sequence ID" value="ODM08983.1"/>
    <property type="molecule type" value="Genomic_DNA"/>
</dbReference>
<keyword evidence="3 5" id="KW-1133">Transmembrane helix</keyword>
<evidence type="ECO:0000313" key="10">
    <source>
        <dbReference type="EMBL" id="ODR59794.1"/>
    </source>
</evidence>
<evidence type="ECO:0000259" key="6">
    <source>
        <dbReference type="PROSITE" id="PS50928"/>
    </source>
</evidence>
<dbReference type="GO" id="GO:0055085">
    <property type="term" value="P:transmembrane transport"/>
    <property type="evidence" value="ECO:0007669"/>
    <property type="project" value="InterPro"/>
</dbReference>
<feature type="transmembrane region" description="Helical" evidence="5">
    <location>
        <begin position="35"/>
        <end position="57"/>
    </location>
</feature>
<reference evidence="10 13" key="2">
    <citation type="submission" date="2016-08" db="EMBL/GenBank/DDBJ databases">
        <title>Characterization of Isolates of Eisenbergiella tayi Derived from Blood Cultures, Using Whole Genome Sequencing.</title>
        <authorList>
            <person name="Bernier A.-M."/>
            <person name="Burdz T."/>
            <person name="Wiebe D."/>
            <person name="Bernard K."/>
        </authorList>
    </citation>
    <scope>NUCLEOTIDE SEQUENCE [LARGE SCALE GENOMIC DNA]</scope>
    <source>
        <strain evidence="10 13">NML120146</strain>
    </source>
</reference>
<dbReference type="PROSITE" id="PS50928">
    <property type="entry name" value="ABC_TM1"/>
    <property type="match status" value="1"/>
</dbReference>